<name>A0ABU6NRK6_9BACI</name>
<dbReference type="EMBL" id="JARTFS010000001">
    <property type="protein sequence ID" value="MED4399786.1"/>
    <property type="molecule type" value="Genomic_DNA"/>
</dbReference>
<organism evidence="2 3">
    <name type="scientific">Metabacillus fastidiosus</name>
    <dbReference type="NCBI Taxonomy" id="1458"/>
    <lineage>
        <taxon>Bacteria</taxon>
        <taxon>Bacillati</taxon>
        <taxon>Bacillota</taxon>
        <taxon>Bacilli</taxon>
        <taxon>Bacillales</taxon>
        <taxon>Bacillaceae</taxon>
        <taxon>Metabacillus</taxon>
    </lineage>
</organism>
<evidence type="ECO:0000256" key="1">
    <source>
        <dbReference type="SAM" id="MobiDB-lite"/>
    </source>
</evidence>
<gene>
    <name evidence="2" type="ORF">P9271_00230</name>
</gene>
<reference evidence="2 3" key="1">
    <citation type="submission" date="2023-03" db="EMBL/GenBank/DDBJ databases">
        <title>Bacillus Genome Sequencing.</title>
        <authorList>
            <person name="Dunlap C."/>
        </authorList>
    </citation>
    <scope>NUCLEOTIDE SEQUENCE [LARGE SCALE GENOMIC DNA]</scope>
    <source>
        <strain evidence="2 3">NRS-1717</strain>
    </source>
</reference>
<feature type="region of interest" description="Disordered" evidence="1">
    <location>
        <begin position="95"/>
        <end position="120"/>
    </location>
</feature>
<evidence type="ECO:0000313" key="3">
    <source>
        <dbReference type="Proteomes" id="UP001342826"/>
    </source>
</evidence>
<proteinExistence type="predicted"/>
<accession>A0ABU6NRK6</accession>
<keyword evidence="3" id="KW-1185">Reference proteome</keyword>
<evidence type="ECO:0000313" key="2">
    <source>
        <dbReference type="EMBL" id="MED4399786.1"/>
    </source>
</evidence>
<evidence type="ECO:0008006" key="4">
    <source>
        <dbReference type="Google" id="ProtNLM"/>
    </source>
</evidence>
<sequence>MRNLIEWKKWNTDVIKQTHGDVYAYRKLYDGDHIELFPRAKRMLQENEAYDPMDYGKELSPNVKTPYIQANISKLICDIPAMFVSRSIGKVKTSIKSTEEQNRTTGAADGMIEGPDGDPINDKIDNLQQELIDQISKLSKLAFAHWPNLVQHQTDGGLVGVPFNDDRGLRIDFKKRDVYYPHEDDMGVDLAYCRTIEEKEYLHVYRERVEVKRDDKNKRKYTLKTSNMLFELNGDSTEAIGEEETKRLLKMNVLNQDYPGRSTPFIVYWPNEPTYQEPHGQSCLKGQLSKQDEINWTLTKNSMIFTKNGDPKIAVSRDAFRAAQEKAIQRYGETGVGAIDHRDLNIITYDKDGKAIELIQLDITKIGNMQWIKDLMKAMLMETKTSEKAIDFYMEHGNSAQSGTAKFYDLLLSIIKAEQIQGEYVHFLQQLFENCLWLANNEDKKVVIEEPEIELRSMIPISKKELTEENSKPFIAGVQSLETSVRRMNPHASEEWIQEELERIESAQPDDSLSLNYGKQTLLNLQDNRDKDGNVVDE</sequence>
<protein>
    <recommendedName>
        <fullName evidence="4">Phage portal protein</fullName>
    </recommendedName>
</protein>
<dbReference type="Proteomes" id="UP001342826">
    <property type="component" value="Unassembled WGS sequence"/>
</dbReference>
<comment type="caution">
    <text evidence="2">The sequence shown here is derived from an EMBL/GenBank/DDBJ whole genome shotgun (WGS) entry which is preliminary data.</text>
</comment>